<evidence type="ECO:0000259" key="12">
    <source>
        <dbReference type="PROSITE" id="PS50893"/>
    </source>
</evidence>
<evidence type="ECO:0000256" key="6">
    <source>
        <dbReference type="ARBA" id="ARBA00022737"/>
    </source>
</evidence>
<dbReference type="InterPro" id="IPR050107">
    <property type="entry name" value="ABC_carbohydrate_import_ATPase"/>
</dbReference>
<keyword evidence="10" id="KW-0472">Membrane</keyword>
<feature type="domain" description="ABC transporter" evidence="12">
    <location>
        <begin position="259"/>
        <end position="504"/>
    </location>
</feature>
<comment type="similarity">
    <text evidence="2">Belongs to the ABC transporter superfamily.</text>
</comment>
<dbReference type="OrthoDB" id="9805029at2"/>
<dbReference type="GO" id="GO:0005524">
    <property type="term" value="F:ATP binding"/>
    <property type="evidence" value="ECO:0007669"/>
    <property type="project" value="UniProtKB-KW"/>
</dbReference>
<dbReference type="Pfam" id="PF00005">
    <property type="entry name" value="ABC_tran"/>
    <property type="match status" value="2"/>
</dbReference>
<keyword evidence="6" id="KW-0677">Repeat</keyword>
<keyword evidence="4" id="KW-1003">Cell membrane</keyword>
<comment type="caution">
    <text evidence="13">The sequence shown here is derived from an EMBL/GenBank/DDBJ whole genome shotgun (WGS) entry which is preliminary data.</text>
</comment>
<comment type="function">
    <text evidence="11">Involved in beta-(1--&gt;2)glucan export. Transmembrane domains (TMD) form a pore in the inner membrane and the ATP-binding domain (NBD) is responsible for energy generation.</text>
</comment>
<dbReference type="PROSITE" id="PS50893">
    <property type="entry name" value="ABC_TRANSPORTER_2"/>
    <property type="match status" value="2"/>
</dbReference>
<keyword evidence="5" id="KW-0762">Sugar transport</keyword>
<dbReference type="PANTHER" id="PTHR43790">
    <property type="entry name" value="CARBOHYDRATE TRANSPORT ATP-BINDING PROTEIN MG119-RELATED"/>
    <property type="match status" value="1"/>
</dbReference>
<feature type="domain" description="ABC transporter" evidence="12">
    <location>
        <begin position="6"/>
        <end position="242"/>
    </location>
</feature>
<dbReference type="CDD" id="cd03216">
    <property type="entry name" value="ABC_Carb_Monos_I"/>
    <property type="match status" value="1"/>
</dbReference>
<reference evidence="15 16" key="1">
    <citation type="submission" date="2017-03" db="EMBL/GenBank/DDBJ databases">
        <title>Whole genome sequences of fourteen strains of Bradyrhizobium canariense and one strain of Bradyrhizobium japonicum isolated from Lupinus (Papilionoideae: Genisteae) species in Algeria.</title>
        <authorList>
            <person name="Crovadore J."/>
            <person name="Chekireb D."/>
            <person name="Brachmann A."/>
            <person name="Chablais R."/>
            <person name="Cochard B."/>
            <person name="Lefort F."/>
        </authorList>
    </citation>
    <scope>NUCLEOTIDE SEQUENCE [LARGE SCALE GENOMIC DNA]</scope>
    <source>
        <strain evidence="13 15">UBMA195</strain>
        <strain evidence="14 16">UBMAN05</strain>
    </source>
</reference>
<dbReference type="InterPro" id="IPR017871">
    <property type="entry name" value="ABC_transporter-like_CS"/>
</dbReference>
<proteinExistence type="inferred from homology"/>
<evidence type="ECO:0000256" key="11">
    <source>
        <dbReference type="ARBA" id="ARBA00024722"/>
    </source>
</evidence>
<dbReference type="FunFam" id="3.40.50.300:FF:000127">
    <property type="entry name" value="Ribose import ATP-binding protein RbsA"/>
    <property type="match status" value="1"/>
</dbReference>
<keyword evidence="16" id="KW-1185">Reference proteome</keyword>
<organism evidence="13 15">
    <name type="scientific">Bradyrhizobium canariense</name>
    <dbReference type="NCBI Taxonomy" id="255045"/>
    <lineage>
        <taxon>Bacteria</taxon>
        <taxon>Pseudomonadati</taxon>
        <taxon>Pseudomonadota</taxon>
        <taxon>Alphaproteobacteria</taxon>
        <taxon>Hyphomicrobiales</taxon>
        <taxon>Nitrobacteraceae</taxon>
        <taxon>Bradyrhizobium</taxon>
    </lineage>
</organism>
<evidence type="ECO:0000256" key="2">
    <source>
        <dbReference type="ARBA" id="ARBA00005417"/>
    </source>
</evidence>
<evidence type="ECO:0000256" key="5">
    <source>
        <dbReference type="ARBA" id="ARBA00022597"/>
    </source>
</evidence>
<dbReference type="PROSITE" id="PS00211">
    <property type="entry name" value="ABC_TRANSPORTER_1"/>
    <property type="match status" value="1"/>
</dbReference>
<evidence type="ECO:0000256" key="7">
    <source>
        <dbReference type="ARBA" id="ARBA00022741"/>
    </source>
</evidence>
<dbReference type="Proteomes" id="UP000193884">
    <property type="component" value="Unassembled WGS sequence"/>
</dbReference>
<dbReference type="RefSeq" id="WP_085362213.1">
    <property type="nucleotide sequence ID" value="NZ_NAFC01000175.1"/>
</dbReference>
<evidence type="ECO:0000313" key="16">
    <source>
        <dbReference type="Proteomes" id="UP000193884"/>
    </source>
</evidence>
<dbReference type="EMBL" id="NAFI01000181">
    <property type="protein sequence ID" value="OSJ05765.1"/>
    <property type="molecule type" value="Genomic_DNA"/>
</dbReference>
<dbReference type="PANTHER" id="PTHR43790:SF3">
    <property type="entry name" value="D-ALLOSE IMPORT ATP-BINDING PROTEIN ALSA-RELATED"/>
    <property type="match status" value="1"/>
</dbReference>
<dbReference type="SUPFAM" id="SSF52540">
    <property type="entry name" value="P-loop containing nucleoside triphosphate hydrolases"/>
    <property type="match status" value="2"/>
</dbReference>
<evidence type="ECO:0000256" key="1">
    <source>
        <dbReference type="ARBA" id="ARBA00004202"/>
    </source>
</evidence>
<dbReference type="AlphaFoldDB" id="A0A1X3F3G9"/>
<gene>
    <name evidence="14" type="ORF">BST63_39565</name>
    <name evidence="13" type="ORF">BSZ18_24100</name>
</gene>
<dbReference type="GO" id="GO:0016887">
    <property type="term" value="F:ATP hydrolysis activity"/>
    <property type="evidence" value="ECO:0007669"/>
    <property type="project" value="InterPro"/>
</dbReference>
<dbReference type="Proteomes" id="UP000193553">
    <property type="component" value="Unassembled WGS sequence"/>
</dbReference>
<dbReference type="InterPro" id="IPR027417">
    <property type="entry name" value="P-loop_NTPase"/>
</dbReference>
<evidence type="ECO:0000256" key="3">
    <source>
        <dbReference type="ARBA" id="ARBA00022448"/>
    </source>
</evidence>
<dbReference type="InterPro" id="IPR003439">
    <property type="entry name" value="ABC_transporter-like_ATP-bd"/>
</dbReference>
<dbReference type="EMBL" id="NAFK01000178">
    <property type="protein sequence ID" value="OSJ20636.1"/>
    <property type="molecule type" value="Genomic_DNA"/>
</dbReference>
<evidence type="ECO:0000313" key="14">
    <source>
        <dbReference type="EMBL" id="OSJ20636.1"/>
    </source>
</evidence>
<evidence type="ECO:0000313" key="15">
    <source>
        <dbReference type="Proteomes" id="UP000193553"/>
    </source>
</evidence>
<dbReference type="Gene3D" id="3.40.50.300">
    <property type="entry name" value="P-loop containing nucleotide triphosphate hydrolases"/>
    <property type="match status" value="2"/>
</dbReference>
<keyword evidence="3" id="KW-0813">Transport</keyword>
<comment type="subcellular location">
    <subcellularLocation>
        <location evidence="1">Cell membrane</location>
        <topology evidence="1">Peripheral membrane protein</topology>
    </subcellularLocation>
</comment>
<sequence>MSEPILEMRRVSKSFFSIKALRDVDLTVYAGEIHALMGENGAGKSTLMKILSGAYRPDPGSEIRIDGQPVQISGPLGGRAAGIAIIYQELSLAPNLSVAENIYLGREVSRGGLLAREAMQAGVGPILARLGADFTPQTQVANLSMGQRQLVEIARALHARSRILIMDEPTTALSAGESERLFALIRQLRAEGLAIIYISHRMDEVYALGDRVTVLRDGTLVGSLDKADIRADTIVRMMVGRDVSSFYKKEHDPRNDPNARSGAPVLAAVDIADGRRVKGCSLTVHAGEVVGLAGLVGAGRTELAHLIIGAAPMISGHVEIDGRAASIRTPGEALDAGIAYLTEDRKALGLFLDMSCLDNINLAVLGRDAKFGGILDRDKARDRAKRAFAGLGIRAANVGVPAGGLSGGNQQKVLLSRLLAIGPKILILDEPTRGVDVGAKSEIYSIIDNLAKSGTAVLVISSDLPEIIGICDRVIVMRAGHIAGQIRRDATSPLNQEEIMALATGTEQLDA</sequence>
<keyword evidence="9" id="KW-1278">Translocase</keyword>
<evidence type="ECO:0000256" key="9">
    <source>
        <dbReference type="ARBA" id="ARBA00022967"/>
    </source>
</evidence>
<dbReference type="InterPro" id="IPR003593">
    <property type="entry name" value="AAA+_ATPase"/>
</dbReference>
<evidence type="ECO:0000313" key="13">
    <source>
        <dbReference type="EMBL" id="OSJ05765.1"/>
    </source>
</evidence>
<name>A0A1X3F3G9_9BRAD</name>
<dbReference type="SMART" id="SM00382">
    <property type="entry name" value="AAA"/>
    <property type="match status" value="2"/>
</dbReference>
<dbReference type="GO" id="GO:0005886">
    <property type="term" value="C:plasma membrane"/>
    <property type="evidence" value="ECO:0007669"/>
    <property type="project" value="UniProtKB-SubCell"/>
</dbReference>
<accession>A0A1X3F3G9</accession>
<keyword evidence="8 13" id="KW-0067">ATP-binding</keyword>
<evidence type="ECO:0000256" key="4">
    <source>
        <dbReference type="ARBA" id="ARBA00022475"/>
    </source>
</evidence>
<evidence type="ECO:0000256" key="10">
    <source>
        <dbReference type="ARBA" id="ARBA00023136"/>
    </source>
</evidence>
<evidence type="ECO:0000256" key="8">
    <source>
        <dbReference type="ARBA" id="ARBA00022840"/>
    </source>
</evidence>
<keyword evidence="7" id="KW-0547">Nucleotide-binding</keyword>
<dbReference type="CDD" id="cd03215">
    <property type="entry name" value="ABC_Carb_Monos_II"/>
    <property type="match status" value="1"/>
</dbReference>
<protein>
    <submittedName>
        <fullName evidence="13">D-xylose ABC transporter ATP-binding protein</fullName>
    </submittedName>
</protein>